<dbReference type="Gene3D" id="3.40.30.10">
    <property type="entry name" value="Glutaredoxin"/>
    <property type="match status" value="1"/>
</dbReference>
<dbReference type="RefSeq" id="XP_013762903.1">
    <property type="nucleotide sequence ID" value="XM_013907449.1"/>
</dbReference>
<dbReference type="Proteomes" id="UP000054408">
    <property type="component" value="Unassembled WGS sequence"/>
</dbReference>
<proteinExistence type="predicted"/>
<dbReference type="eggNOG" id="ENOG502S6FI">
    <property type="taxonomic scope" value="Eukaryota"/>
</dbReference>
<gene>
    <name evidence="1" type="ORF">AMSG_00031</name>
</gene>
<reference evidence="1 2" key="1">
    <citation type="submission" date="2010-05" db="EMBL/GenBank/DDBJ databases">
        <title>The Genome Sequence of Thecamonas trahens ATCC 50062.</title>
        <authorList>
            <consortium name="The Broad Institute Genome Sequencing Platform"/>
            <person name="Russ C."/>
            <person name="Cuomo C."/>
            <person name="Shea T."/>
            <person name="Young S.K."/>
            <person name="Zeng Q."/>
            <person name="Koehrsen M."/>
            <person name="Haas B."/>
            <person name="Borodovsky M."/>
            <person name="Guigo R."/>
            <person name="Alvarado L."/>
            <person name="Berlin A."/>
            <person name="Bochicchio J."/>
            <person name="Borenstein D."/>
            <person name="Chapman S."/>
            <person name="Chen Z."/>
            <person name="Freedman E."/>
            <person name="Gellesch M."/>
            <person name="Goldberg J."/>
            <person name="Griggs A."/>
            <person name="Gujja S."/>
            <person name="Heilman E."/>
            <person name="Heiman D."/>
            <person name="Hepburn T."/>
            <person name="Howarth C."/>
            <person name="Jen D."/>
            <person name="Larson L."/>
            <person name="Mehta T."/>
            <person name="Park D."/>
            <person name="Pearson M."/>
            <person name="Roberts A."/>
            <person name="Saif S."/>
            <person name="Shenoy N."/>
            <person name="Sisk P."/>
            <person name="Stolte C."/>
            <person name="Sykes S."/>
            <person name="Thomson T."/>
            <person name="Walk T."/>
            <person name="White J."/>
            <person name="Yandava C."/>
            <person name="Burger G."/>
            <person name="Gray M.W."/>
            <person name="Holland P.W.H."/>
            <person name="King N."/>
            <person name="Lang F.B.F."/>
            <person name="Roger A.J."/>
            <person name="Ruiz-Trillo I."/>
            <person name="Lander E."/>
            <person name="Nusbaum C."/>
        </authorList>
    </citation>
    <scope>NUCLEOTIDE SEQUENCE [LARGE SCALE GENOMIC DNA]</scope>
    <source>
        <strain evidence="1 2">ATCC 50062</strain>
    </source>
</reference>
<accession>A0A0L0D113</accession>
<dbReference type="OrthoDB" id="3503208at2759"/>
<name>A0A0L0D113_THETB</name>
<dbReference type="GeneID" id="25559861"/>
<dbReference type="SUPFAM" id="SSF52833">
    <property type="entry name" value="Thioredoxin-like"/>
    <property type="match status" value="1"/>
</dbReference>
<sequence length="264" mass="28733">MSSPGRIMSGHAITDSASEWEAARKELLAAEKEATAALAKVAEQRRALPWLRVRPSGKGSADTENDYVFQTAESGTDVTLKQMAATTPTGSLLIYHLMFDADWEKPCSSCSMWIDCLNGIYPHLLQKTAVVAVAVAPPDKLRALAEAKGWSIPLVSSLNSAFSCDFGVRFTPEQVADGALAYNYGRKAFVSVMPGFSVFQLEPADDDGEIFHTYSAYARGLEPLNAVWGVLDSLPFGRNEAKGMDWTKHKSEYDVVTIESAKLS</sequence>
<dbReference type="Pfam" id="PF05988">
    <property type="entry name" value="DUF899"/>
    <property type="match status" value="1"/>
</dbReference>
<protein>
    <submittedName>
        <fullName evidence="1">GntR family Transcriptional regulator</fullName>
    </submittedName>
</protein>
<dbReference type="STRING" id="461836.A0A0L0D113"/>
<dbReference type="InterPro" id="IPR010296">
    <property type="entry name" value="DUF899_thioredox"/>
</dbReference>
<evidence type="ECO:0000313" key="2">
    <source>
        <dbReference type="Proteomes" id="UP000054408"/>
    </source>
</evidence>
<organism evidence="1 2">
    <name type="scientific">Thecamonas trahens ATCC 50062</name>
    <dbReference type="NCBI Taxonomy" id="461836"/>
    <lineage>
        <taxon>Eukaryota</taxon>
        <taxon>Apusozoa</taxon>
        <taxon>Apusomonadida</taxon>
        <taxon>Apusomonadidae</taxon>
        <taxon>Thecamonas</taxon>
    </lineage>
</organism>
<evidence type="ECO:0000313" key="1">
    <source>
        <dbReference type="EMBL" id="KNC45916.1"/>
    </source>
</evidence>
<dbReference type="EMBL" id="GL349433">
    <property type="protein sequence ID" value="KNC45916.1"/>
    <property type="molecule type" value="Genomic_DNA"/>
</dbReference>
<dbReference type="InterPro" id="IPR036249">
    <property type="entry name" value="Thioredoxin-like_sf"/>
</dbReference>
<keyword evidence="2" id="KW-1185">Reference proteome</keyword>
<dbReference type="AlphaFoldDB" id="A0A0L0D113"/>